<evidence type="ECO:0008006" key="7">
    <source>
        <dbReference type="Google" id="ProtNLM"/>
    </source>
</evidence>
<accession>A0A1R3T9H9</accession>
<dbReference type="PANTHER" id="PTHR31018:SF3">
    <property type="entry name" value="RECEPTOR PROTEIN-TYROSINE KINASE"/>
    <property type="match status" value="1"/>
</dbReference>
<dbReference type="AlphaFoldDB" id="A0A1R3T9H9"/>
<dbReference type="PANTHER" id="PTHR31018">
    <property type="entry name" value="SPORULATION-SPECIFIC PROTEIN-RELATED"/>
    <property type="match status" value="1"/>
</dbReference>
<protein>
    <recommendedName>
        <fullName evidence="7">Secreted protein</fullName>
    </recommendedName>
</protein>
<proteinExistence type="predicted"/>
<evidence type="ECO:0000256" key="2">
    <source>
        <dbReference type="ARBA" id="ARBA00022729"/>
    </source>
</evidence>
<feature type="signal peptide" evidence="4">
    <location>
        <begin position="1"/>
        <end position="23"/>
    </location>
</feature>
<keyword evidence="2 4" id="KW-0732">Signal</keyword>
<evidence type="ECO:0000256" key="1">
    <source>
        <dbReference type="ARBA" id="ARBA00004196"/>
    </source>
</evidence>
<dbReference type="InterPro" id="IPR032675">
    <property type="entry name" value="LRR_dom_sf"/>
</dbReference>
<comment type="subcellular location">
    <subcellularLocation>
        <location evidence="1">Cell envelope</location>
    </subcellularLocation>
</comment>
<keyword evidence="3" id="KW-0325">Glycoprotein</keyword>
<reference evidence="5 6" key="1">
    <citation type="submission" date="2016-08" db="EMBL/GenBank/DDBJ databases">
        <authorList>
            <person name="Seilhamer J.J."/>
        </authorList>
    </citation>
    <scope>NUCLEOTIDE SEQUENCE [LARGE SCALE GENOMIC DNA]</scope>
    <source>
        <strain evidence="5">M3/6</strain>
    </source>
</reference>
<evidence type="ECO:0000256" key="3">
    <source>
        <dbReference type="ARBA" id="ARBA00023180"/>
    </source>
</evidence>
<feature type="chain" id="PRO_5010327138" description="Secreted protein" evidence="4">
    <location>
        <begin position="24"/>
        <end position="669"/>
    </location>
</feature>
<sequence length="669" mass="73328">MNNINIKTIIISLFAGLFMIACDDDNSAFSGNDNNIVSFQLKQGEQTFYAAISEGNLVVTVPANLSLEGATATVTISELATISPDPSSITDWDNEQTFTVTSYNGNTQTYVYRVEHNAVSKDGDVVLLTQADVDAFAALGLSELNGSLTIGAVTGQDSIYSLEGLEKLKKVKYDLTINPTYAGDDLTGLENLELIGSLQIDQNKKLKTVTFPRLQAVMLGLIIKQSRVETIQFPELLKVDDEISFINLDSLLVMEFPKLKSVVNNVTFQAGWNTNKLKVIDFPALEKIGGKLDITNWKEVTETVFPKLSGVRELNIASLSKLVKIEFPSLEKIETRLNLSVTNDNITTIDFSSLIAIGGDFTMPGFPKITAADWIKSLAMVGGKLQISNNEATSLSDILPALADVGELTLNNLPNISELDLTKLKAGKLIFQGTSNPVKLIAGETCETEIALWYLTIKKLPDLSGIKHLKGLHISGCNNITTVELNEIESVQNDLIFEYGSNCMSYKMPALKEVGARFMFNNQFGIEFNFPLLEKVGSFSYYSQGQPTPVDLSFPSLTRSETYFVIQTSGNSSIVANISFPQLAYVGDYFQLTAFSNPENNYIKDLDTFSALTYIGGNVTIQAQKALTSFEGLKNALGKVLEGESTWTVRNNAYNPTIDDLKAGKWKQI</sequence>
<dbReference type="SUPFAM" id="SSF52058">
    <property type="entry name" value="L domain-like"/>
    <property type="match status" value="1"/>
</dbReference>
<dbReference type="Gene3D" id="3.80.10.10">
    <property type="entry name" value="Ribonuclease Inhibitor"/>
    <property type="match status" value="1"/>
</dbReference>
<evidence type="ECO:0000313" key="6">
    <source>
        <dbReference type="Proteomes" id="UP000187464"/>
    </source>
</evidence>
<dbReference type="InterPro" id="IPR051648">
    <property type="entry name" value="CWI-Assembly_Regulator"/>
</dbReference>
<dbReference type="Proteomes" id="UP000187464">
    <property type="component" value="Chromosome I"/>
</dbReference>
<dbReference type="GO" id="GO:0030313">
    <property type="term" value="C:cell envelope"/>
    <property type="evidence" value="ECO:0007669"/>
    <property type="project" value="UniProtKB-SubCell"/>
</dbReference>
<dbReference type="EMBL" id="LT605205">
    <property type="protein sequence ID" value="SCD20625.1"/>
    <property type="molecule type" value="Genomic_DNA"/>
</dbReference>
<dbReference type="RefSeq" id="WP_076930607.1">
    <property type="nucleotide sequence ID" value="NZ_LT605205.1"/>
</dbReference>
<evidence type="ECO:0000256" key="4">
    <source>
        <dbReference type="SAM" id="SignalP"/>
    </source>
</evidence>
<gene>
    <name evidence="5" type="ORF">PSM36_1809</name>
</gene>
<dbReference type="KEGG" id="psac:PSM36_1809"/>
<keyword evidence="6" id="KW-1185">Reference proteome</keyword>
<evidence type="ECO:0000313" key="5">
    <source>
        <dbReference type="EMBL" id="SCD20625.1"/>
    </source>
</evidence>
<name>A0A1R3T9H9_9BACT</name>
<organism evidence="5 6">
    <name type="scientific">Proteiniphilum saccharofermentans</name>
    <dbReference type="NCBI Taxonomy" id="1642647"/>
    <lineage>
        <taxon>Bacteria</taxon>
        <taxon>Pseudomonadati</taxon>
        <taxon>Bacteroidota</taxon>
        <taxon>Bacteroidia</taxon>
        <taxon>Bacteroidales</taxon>
        <taxon>Dysgonomonadaceae</taxon>
        <taxon>Proteiniphilum</taxon>
    </lineage>
</organism>
<dbReference type="STRING" id="1642647.PSM36_1809"/>
<dbReference type="Gene3D" id="2.60.40.2340">
    <property type="match status" value="1"/>
</dbReference>
<dbReference type="PROSITE" id="PS51257">
    <property type="entry name" value="PROKAR_LIPOPROTEIN"/>
    <property type="match status" value="1"/>
</dbReference>